<keyword evidence="5" id="KW-0378">Hydrolase</keyword>
<dbReference type="OMA" id="WAMRTPG"/>
<dbReference type="GO" id="GO:0016779">
    <property type="term" value="F:nucleotidyltransferase activity"/>
    <property type="evidence" value="ECO:0007669"/>
    <property type="project" value="UniProtKB-KW"/>
</dbReference>
<keyword evidence="10" id="KW-1185">Reference proteome</keyword>
<dbReference type="Pfam" id="PF17921">
    <property type="entry name" value="Integrase_H2C2"/>
    <property type="match status" value="1"/>
</dbReference>
<protein>
    <recommendedName>
        <fullName evidence="6">Gypsy retrotransposon integrase-like protein 1</fullName>
    </recommendedName>
</protein>
<evidence type="ECO:0000259" key="7">
    <source>
        <dbReference type="PROSITE" id="PS50879"/>
    </source>
</evidence>
<evidence type="ECO:0000313" key="9">
    <source>
        <dbReference type="Ensembl" id="ENSPSIP00000000291.1"/>
    </source>
</evidence>
<dbReference type="HOGENOM" id="CLU_000384_10_4_1"/>
<dbReference type="InterPro" id="IPR041588">
    <property type="entry name" value="Integrase_H2C2"/>
</dbReference>
<evidence type="ECO:0000256" key="1">
    <source>
        <dbReference type="ARBA" id="ARBA00022679"/>
    </source>
</evidence>
<dbReference type="Proteomes" id="UP000007267">
    <property type="component" value="Unassembled WGS sequence"/>
</dbReference>
<dbReference type="SUPFAM" id="SSF53098">
    <property type="entry name" value="Ribonuclease H-like"/>
    <property type="match status" value="1"/>
</dbReference>
<feature type="domain" description="RNase H type-1" evidence="7">
    <location>
        <begin position="1"/>
        <end position="38"/>
    </location>
</feature>
<reference evidence="9" key="4">
    <citation type="submission" date="2025-09" db="UniProtKB">
        <authorList>
            <consortium name="Ensembl"/>
        </authorList>
    </citation>
    <scope>IDENTIFICATION</scope>
</reference>
<evidence type="ECO:0000256" key="3">
    <source>
        <dbReference type="ARBA" id="ARBA00022722"/>
    </source>
</evidence>
<feature type="domain" description="Integrase catalytic" evidence="8">
    <location>
        <begin position="166"/>
        <end position="325"/>
    </location>
</feature>
<dbReference type="Ensembl" id="ENSPSIT00000000291.1">
    <property type="protein sequence ID" value="ENSPSIP00000000291.1"/>
    <property type="gene ID" value="ENSPSIG00000000291.1"/>
</dbReference>
<evidence type="ECO:0000256" key="4">
    <source>
        <dbReference type="ARBA" id="ARBA00022759"/>
    </source>
</evidence>
<dbReference type="Gene3D" id="2.30.30.850">
    <property type="match status" value="1"/>
</dbReference>
<dbReference type="GO" id="GO:0004523">
    <property type="term" value="F:RNA-DNA hybrid ribonuclease activity"/>
    <property type="evidence" value="ECO:0007669"/>
    <property type="project" value="InterPro"/>
</dbReference>
<dbReference type="InterPro" id="IPR040643">
    <property type="entry name" value="MLVIN_C"/>
</dbReference>
<dbReference type="eggNOG" id="KOG0017">
    <property type="taxonomic scope" value="Eukaryota"/>
</dbReference>
<dbReference type="Pfam" id="PF00665">
    <property type="entry name" value="rve"/>
    <property type="match status" value="1"/>
</dbReference>
<dbReference type="Gene3D" id="3.30.420.10">
    <property type="entry name" value="Ribonuclease H-like superfamily/Ribonuclease H"/>
    <property type="match status" value="2"/>
</dbReference>
<keyword evidence="2" id="KW-0548">Nucleotidyltransferase</keyword>
<dbReference type="EMBL" id="AGCU01055180">
    <property type="status" value="NOT_ANNOTATED_CDS"/>
    <property type="molecule type" value="Genomic_DNA"/>
</dbReference>
<reference evidence="10" key="1">
    <citation type="submission" date="2011-10" db="EMBL/GenBank/DDBJ databases">
        <authorList>
            <consortium name="Soft-shell Turtle Genome Consortium"/>
        </authorList>
    </citation>
    <scope>NUCLEOTIDE SEQUENCE [LARGE SCALE GENOMIC DNA]</scope>
    <source>
        <strain evidence="10">Daiwa-1</strain>
    </source>
</reference>
<evidence type="ECO:0000256" key="6">
    <source>
        <dbReference type="ARBA" id="ARBA00039658"/>
    </source>
</evidence>
<reference evidence="9" key="3">
    <citation type="submission" date="2025-08" db="UniProtKB">
        <authorList>
            <consortium name="Ensembl"/>
        </authorList>
    </citation>
    <scope>IDENTIFICATION</scope>
</reference>
<dbReference type="InterPro" id="IPR002156">
    <property type="entry name" value="RNaseH_domain"/>
</dbReference>
<keyword evidence="3" id="KW-0540">Nuclease</keyword>
<sequence>MQKPTELAVIKVRAHTKGTDPHSKGNRRADELAKRAAVEGKEMQLIAATQPLIKTPNFFELQDIQHAAPRAEKWLWMDNGGKLCDDNTWRGPGNTLVLPNVLMGTMIQIYHMLGHDGARRVIHRMSDTWWHPQLNANVRDYVRRCVTCAQCNSAPTVKVRMRHQPRPTQPFTQLQIDFIGPLSRCRGKEYVLVIMDHFTKWVEAFPVAKATASDVAKILMTEIIPQWGFPCFIDSDQGTHFTGKVMKTVCMSLGIKQKFHCPYHPQSSGLVERANRTIKNKLTKQMFSATGKDWVTNLPVVLMSMRSSPTNPHSLSPFEMLDMRWAMRTPGWAMRTPGNLCIGVGELYVMGDQLVEYCKLLSQCVSQDPRTEPDPKASEEDTCEVQPGDQVLVKAYKKRTFEPAWTGPHMVLLVTPSAARVTGIPVWVHLS</sequence>
<organism evidence="9 10">
    <name type="scientific">Pelodiscus sinensis</name>
    <name type="common">Chinese softshell turtle</name>
    <name type="synonym">Trionyx sinensis</name>
    <dbReference type="NCBI Taxonomy" id="13735"/>
    <lineage>
        <taxon>Eukaryota</taxon>
        <taxon>Metazoa</taxon>
        <taxon>Chordata</taxon>
        <taxon>Craniata</taxon>
        <taxon>Vertebrata</taxon>
        <taxon>Euteleostomi</taxon>
        <taxon>Archelosauria</taxon>
        <taxon>Testudinata</taxon>
        <taxon>Testudines</taxon>
        <taxon>Cryptodira</taxon>
        <taxon>Trionychia</taxon>
        <taxon>Trionychidae</taxon>
        <taxon>Pelodiscus</taxon>
    </lineage>
</organism>
<reference evidence="10" key="2">
    <citation type="journal article" date="2013" name="Nat. Genet.">
        <title>The draft genomes of soft-shell turtle and green sea turtle yield insights into the development and evolution of the turtle-specific body plan.</title>
        <authorList>
            <person name="Wang Z."/>
            <person name="Pascual-Anaya J."/>
            <person name="Zadissa A."/>
            <person name="Li W."/>
            <person name="Niimura Y."/>
            <person name="Huang Z."/>
            <person name="Li C."/>
            <person name="White S."/>
            <person name="Xiong Z."/>
            <person name="Fang D."/>
            <person name="Wang B."/>
            <person name="Ming Y."/>
            <person name="Chen Y."/>
            <person name="Zheng Y."/>
            <person name="Kuraku S."/>
            <person name="Pignatelli M."/>
            <person name="Herrero J."/>
            <person name="Beal K."/>
            <person name="Nozawa M."/>
            <person name="Li Q."/>
            <person name="Wang J."/>
            <person name="Zhang H."/>
            <person name="Yu L."/>
            <person name="Shigenobu S."/>
            <person name="Wang J."/>
            <person name="Liu J."/>
            <person name="Flicek P."/>
            <person name="Searle S."/>
            <person name="Wang J."/>
            <person name="Kuratani S."/>
            <person name="Yin Y."/>
            <person name="Aken B."/>
            <person name="Zhang G."/>
            <person name="Irie N."/>
        </authorList>
    </citation>
    <scope>NUCLEOTIDE SEQUENCE [LARGE SCALE GENOMIC DNA]</scope>
    <source>
        <strain evidence="10">Daiwa-1</strain>
    </source>
</reference>
<accession>K7EWY1</accession>
<evidence type="ECO:0000256" key="5">
    <source>
        <dbReference type="ARBA" id="ARBA00022801"/>
    </source>
</evidence>
<dbReference type="InterPro" id="IPR036397">
    <property type="entry name" value="RNaseH_sf"/>
</dbReference>
<dbReference type="STRING" id="13735.ENSPSIP00000000291"/>
<dbReference type="PROSITE" id="PS50879">
    <property type="entry name" value="RNASE_H_1"/>
    <property type="match status" value="1"/>
</dbReference>
<dbReference type="InterPro" id="IPR001584">
    <property type="entry name" value="Integrase_cat-core"/>
</dbReference>
<evidence type="ECO:0000313" key="10">
    <source>
        <dbReference type="Proteomes" id="UP000007267"/>
    </source>
</evidence>
<dbReference type="Gene3D" id="1.10.340.70">
    <property type="match status" value="1"/>
</dbReference>
<dbReference type="AlphaFoldDB" id="K7EWY1"/>
<evidence type="ECO:0000256" key="2">
    <source>
        <dbReference type="ARBA" id="ARBA00022695"/>
    </source>
</evidence>
<dbReference type="PROSITE" id="PS50994">
    <property type="entry name" value="INTEGRASE"/>
    <property type="match status" value="1"/>
</dbReference>
<dbReference type="GO" id="GO:0003676">
    <property type="term" value="F:nucleic acid binding"/>
    <property type="evidence" value="ECO:0007669"/>
    <property type="project" value="InterPro"/>
</dbReference>
<name>K7EWY1_PELSI</name>
<keyword evidence="1" id="KW-0808">Transferase</keyword>
<keyword evidence="4" id="KW-0255">Endonuclease</keyword>
<dbReference type="GeneTree" id="ENSGT01000000214408"/>
<dbReference type="GO" id="GO:0015074">
    <property type="term" value="P:DNA integration"/>
    <property type="evidence" value="ECO:0007669"/>
    <property type="project" value="InterPro"/>
</dbReference>
<evidence type="ECO:0000259" key="8">
    <source>
        <dbReference type="PROSITE" id="PS50994"/>
    </source>
</evidence>
<dbReference type="InterPro" id="IPR050951">
    <property type="entry name" value="Retrovirus_Pol_polyprotein"/>
</dbReference>
<dbReference type="PANTHER" id="PTHR37984">
    <property type="entry name" value="PROTEIN CBG26694"/>
    <property type="match status" value="1"/>
</dbReference>
<dbReference type="Pfam" id="PF18697">
    <property type="entry name" value="MLVIN_C"/>
    <property type="match status" value="1"/>
</dbReference>
<dbReference type="PANTHER" id="PTHR37984:SF5">
    <property type="entry name" value="PROTEIN NYNRIN-LIKE"/>
    <property type="match status" value="1"/>
</dbReference>
<dbReference type="InterPro" id="IPR012337">
    <property type="entry name" value="RNaseH-like_sf"/>
</dbReference>
<proteinExistence type="predicted"/>